<evidence type="ECO:0000256" key="1">
    <source>
        <dbReference type="SAM" id="MobiDB-lite"/>
    </source>
</evidence>
<dbReference type="Proteomes" id="UP000729402">
    <property type="component" value="Unassembled WGS sequence"/>
</dbReference>
<proteinExistence type="predicted"/>
<name>A0A8J5S3U9_ZIZPA</name>
<evidence type="ECO:0000313" key="2">
    <source>
        <dbReference type="EMBL" id="KAG8063778.1"/>
    </source>
</evidence>
<evidence type="ECO:0000313" key="3">
    <source>
        <dbReference type="Proteomes" id="UP000729402"/>
    </source>
</evidence>
<gene>
    <name evidence="2" type="ORF">GUJ93_ZPchr0003g18307</name>
</gene>
<dbReference type="AlphaFoldDB" id="A0A8J5S3U9"/>
<sequence length="93" mass="9627">MAPSMTALRELSKPPPSGWRHFSRFQARAGLRQGGGGGGRQAAAGVGRGGLMGSWTVPTRPRSGAAGCGAVPGDGGDEAGSWRRFTSAWSWRD</sequence>
<protein>
    <submittedName>
        <fullName evidence="2">Uncharacterized protein</fullName>
    </submittedName>
</protein>
<dbReference type="EMBL" id="JAAALK010000286">
    <property type="protein sequence ID" value="KAG8063778.1"/>
    <property type="molecule type" value="Genomic_DNA"/>
</dbReference>
<comment type="caution">
    <text evidence="2">The sequence shown here is derived from an EMBL/GenBank/DDBJ whole genome shotgun (WGS) entry which is preliminary data.</text>
</comment>
<feature type="compositionally biased region" description="Gly residues" evidence="1">
    <location>
        <begin position="32"/>
        <end position="52"/>
    </location>
</feature>
<keyword evidence="3" id="KW-1185">Reference proteome</keyword>
<feature type="region of interest" description="Disordered" evidence="1">
    <location>
        <begin position="30"/>
        <end position="81"/>
    </location>
</feature>
<organism evidence="2 3">
    <name type="scientific">Zizania palustris</name>
    <name type="common">Northern wild rice</name>
    <dbReference type="NCBI Taxonomy" id="103762"/>
    <lineage>
        <taxon>Eukaryota</taxon>
        <taxon>Viridiplantae</taxon>
        <taxon>Streptophyta</taxon>
        <taxon>Embryophyta</taxon>
        <taxon>Tracheophyta</taxon>
        <taxon>Spermatophyta</taxon>
        <taxon>Magnoliopsida</taxon>
        <taxon>Liliopsida</taxon>
        <taxon>Poales</taxon>
        <taxon>Poaceae</taxon>
        <taxon>BOP clade</taxon>
        <taxon>Oryzoideae</taxon>
        <taxon>Oryzeae</taxon>
        <taxon>Zizaniinae</taxon>
        <taxon>Zizania</taxon>
    </lineage>
</organism>
<dbReference type="OrthoDB" id="691673at2759"/>
<reference evidence="2" key="2">
    <citation type="submission" date="2021-02" db="EMBL/GenBank/DDBJ databases">
        <authorList>
            <person name="Kimball J.A."/>
            <person name="Haas M.W."/>
            <person name="Macchietto M."/>
            <person name="Kono T."/>
            <person name="Duquette J."/>
            <person name="Shao M."/>
        </authorList>
    </citation>
    <scope>NUCLEOTIDE SEQUENCE</scope>
    <source>
        <tissue evidence="2">Fresh leaf tissue</tissue>
    </source>
</reference>
<reference evidence="2" key="1">
    <citation type="journal article" date="2021" name="bioRxiv">
        <title>Whole Genome Assembly and Annotation of Northern Wild Rice, Zizania palustris L., Supports a Whole Genome Duplication in the Zizania Genus.</title>
        <authorList>
            <person name="Haas M."/>
            <person name="Kono T."/>
            <person name="Macchietto M."/>
            <person name="Millas R."/>
            <person name="McGilp L."/>
            <person name="Shao M."/>
            <person name="Duquette J."/>
            <person name="Hirsch C.N."/>
            <person name="Kimball J."/>
        </authorList>
    </citation>
    <scope>NUCLEOTIDE SEQUENCE</scope>
    <source>
        <tissue evidence="2">Fresh leaf tissue</tissue>
    </source>
</reference>
<accession>A0A8J5S3U9</accession>